<gene>
    <name evidence="2" type="ORF">ERX40_01695</name>
</gene>
<protein>
    <recommendedName>
        <fullName evidence="4">YlaF family protein</fullName>
    </recommendedName>
</protein>
<evidence type="ECO:0008006" key="4">
    <source>
        <dbReference type="Google" id="ProtNLM"/>
    </source>
</evidence>
<dbReference type="RefSeq" id="WP_133416765.1">
    <property type="nucleotide sequence ID" value="NZ_SCWD01000001.1"/>
</dbReference>
<keyword evidence="1" id="KW-0812">Transmembrane</keyword>
<accession>A0A9Q8CJ35</accession>
<evidence type="ECO:0000313" key="2">
    <source>
        <dbReference type="EMBL" id="TDM03903.1"/>
    </source>
</evidence>
<evidence type="ECO:0000313" key="3">
    <source>
        <dbReference type="Proteomes" id="UP000295280"/>
    </source>
</evidence>
<dbReference type="Proteomes" id="UP000295280">
    <property type="component" value="Unassembled WGS sequence"/>
</dbReference>
<reference evidence="2 3" key="1">
    <citation type="submission" date="2019-01" db="EMBL/GenBank/DDBJ databases">
        <title>Draft genome sequences of the type strains of six Macrococcus species.</title>
        <authorList>
            <person name="Mazhar S."/>
            <person name="Altermann E."/>
            <person name="Hill C."/>
            <person name="Mcauliffe O."/>
        </authorList>
    </citation>
    <scope>NUCLEOTIDE SEQUENCE [LARGE SCALE GENOMIC DNA]</scope>
    <source>
        <strain evidence="2 3">ATCC 51828</strain>
    </source>
</reference>
<name>A0A9Q8CJ35_9STAP</name>
<feature type="transmembrane region" description="Helical" evidence="1">
    <location>
        <begin position="33"/>
        <end position="51"/>
    </location>
</feature>
<sequence length="61" mass="6812">MKKSKSIFLLLAVLAVLCMVGFSAGIAENSLLIMLISFILFIAVFGAGFTLKRKYRENNWL</sequence>
<dbReference type="Pfam" id="PF17259">
    <property type="entry name" value="DUF5325"/>
    <property type="match status" value="1"/>
</dbReference>
<keyword evidence="3" id="KW-1185">Reference proteome</keyword>
<dbReference type="EMBL" id="SCWD01000001">
    <property type="protein sequence ID" value="TDM03903.1"/>
    <property type="molecule type" value="Genomic_DNA"/>
</dbReference>
<dbReference type="AlphaFoldDB" id="A0A9Q8CJ35"/>
<dbReference type="InterPro" id="IPR035211">
    <property type="entry name" value="DUF5325"/>
</dbReference>
<keyword evidence="1" id="KW-1133">Transmembrane helix</keyword>
<keyword evidence="1" id="KW-0472">Membrane</keyword>
<organism evidence="2 3">
    <name type="scientific">Macrococcus carouselicus</name>
    <dbReference type="NCBI Taxonomy" id="69969"/>
    <lineage>
        <taxon>Bacteria</taxon>
        <taxon>Bacillati</taxon>
        <taxon>Bacillota</taxon>
        <taxon>Bacilli</taxon>
        <taxon>Bacillales</taxon>
        <taxon>Staphylococcaceae</taxon>
        <taxon>Macrococcus</taxon>
    </lineage>
</organism>
<comment type="caution">
    <text evidence="2">The sequence shown here is derived from an EMBL/GenBank/DDBJ whole genome shotgun (WGS) entry which is preliminary data.</text>
</comment>
<evidence type="ECO:0000256" key="1">
    <source>
        <dbReference type="SAM" id="Phobius"/>
    </source>
</evidence>
<proteinExistence type="predicted"/>